<keyword evidence="4" id="KW-0539">Nucleus</keyword>
<name>A0A9Q0RZZ9_9DIPT</name>
<feature type="compositionally biased region" description="Polar residues" evidence="5">
    <location>
        <begin position="40"/>
        <end position="50"/>
    </location>
</feature>
<comment type="similarity">
    <text evidence="2">Belongs to the nucleoporin Nup133 family.</text>
</comment>
<proteinExistence type="inferred from homology"/>
<keyword evidence="8" id="KW-1185">Reference proteome</keyword>
<dbReference type="OrthoDB" id="103454at2759"/>
<dbReference type="InterPro" id="IPR015943">
    <property type="entry name" value="WD40/YVTN_repeat-like_dom_sf"/>
</dbReference>
<feature type="domain" description="Nucleoporin Nup133/Nup155-like N-terminal" evidence="6">
    <location>
        <begin position="58"/>
        <end position="393"/>
    </location>
</feature>
<evidence type="ECO:0000256" key="1">
    <source>
        <dbReference type="ARBA" id="ARBA00004123"/>
    </source>
</evidence>
<dbReference type="EMBL" id="WJQU01000003">
    <property type="protein sequence ID" value="KAJ6638403.1"/>
    <property type="molecule type" value="Genomic_DNA"/>
</dbReference>
<dbReference type="GO" id="GO:0031080">
    <property type="term" value="C:nuclear pore outer ring"/>
    <property type="evidence" value="ECO:0007669"/>
    <property type="project" value="TreeGrafter"/>
</dbReference>
<evidence type="ECO:0000313" key="7">
    <source>
        <dbReference type="EMBL" id="KAJ6638403.1"/>
    </source>
</evidence>
<evidence type="ECO:0000256" key="5">
    <source>
        <dbReference type="SAM" id="MobiDB-lite"/>
    </source>
</evidence>
<feature type="region of interest" description="Disordered" evidence="5">
    <location>
        <begin position="1"/>
        <end position="20"/>
    </location>
</feature>
<dbReference type="Proteomes" id="UP001151699">
    <property type="component" value="Chromosome X"/>
</dbReference>
<dbReference type="Gene3D" id="1.25.40.700">
    <property type="match status" value="1"/>
</dbReference>
<dbReference type="Gene3D" id="2.130.10.10">
    <property type="entry name" value="YVTN repeat-like/Quinoprotein amine dehydrogenase"/>
    <property type="match status" value="1"/>
</dbReference>
<dbReference type="GO" id="GO:0016973">
    <property type="term" value="P:poly(A)+ mRNA export from nucleus"/>
    <property type="evidence" value="ECO:0007669"/>
    <property type="project" value="TreeGrafter"/>
</dbReference>
<dbReference type="PANTHER" id="PTHR13405:SF11">
    <property type="entry name" value="NUCLEAR PORE COMPLEX PROTEIN NUP133"/>
    <property type="match status" value="1"/>
</dbReference>
<dbReference type="GO" id="GO:0006606">
    <property type="term" value="P:protein import into nucleus"/>
    <property type="evidence" value="ECO:0007669"/>
    <property type="project" value="TreeGrafter"/>
</dbReference>
<dbReference type="InterPro" id="IPR014908">
    <property type="entry name" value="Nucleoporin_Nup133/Nup155_N"/>
</dbReference>
<evidence type="ECO:0000313" key="8">
    <source>
        <dbReference type="Proteomes" id="UP001151699"/>
    </source>
</evidence>
<gene>
    <name evidence="7" type="primary">Nup133</name>
    <name evidence="7" type="ORF">Bhyg_11138</name>
</gene>
<dbReference type="GO" id="GO:0017056">
    <property type="term" value="F:structural constituent of nuclear pore"/>
    <property type="evidence" value="ECO:0007669"/>
    <property type="project" value="InterPro"/>
</dbReference>
<reference evidence="7" key="1">
    <citation type="submission" date="2022-07" db="EMBL/GenBank/DDBJ databases">
        <authorList>
            <person name="Trinca V."/>
            <person name="Uliana J.V.C."/>
            <person name="Torres T.T."/>
            <person name="Ward R.J."/>
            <person name="Monesi N."/>
        </authorList>
    </citation>
    <scope>NUCLEOTIDE SEQUENCE</scope>
    <source>
        <strain evidence="7">HSMRA1968</strain>
        <tissue evidence="7">Whole embryos</tissue>
    </source>
</reference>
<sequence length="1144" mass="129917">MNTSSSFIQNQGPRLNYPRNSSALSRKSILGGVKKGPTSGRYSVSGRSNQSTKIIARSENNIIESYGLPLPVLVNEALTFSERSATVSVNCSSNGWAWAVCGRRLYVWQYKENLSLNDSTRTPRRGTTSQCRELTLPHCDIGHKASLMTVFTVDDQQFASCLAVSPTGEIRYWPSIAHDGSSIDVTEILEGQEFDELLNISPVGYVLGTTTCNLVLLQLQLNGSRYSIVHRAIRPPTGILGGIGKRFSMIFAMSSSQEKENKLIKIGGETCKTQDGSWIVSLLSDKWIQRWKIHATGVETFLFEDHEIFNKIFNLFHKKLWSNRDSSGIDVKLVDMQIADSKIVILASAHNISHTPQIFYALVTVTEENQSFAVTNYCQMKHTTFFSGEPGGDVVRMKFTMTRNAAYIYEEKTIFQVYLNGLNDENEKIELPTQGDKIMTAAVHNGTPMFFSRLNGMVCITAADFETPDFFNGSMTSELYGTLVSDHSFLSASTANLDNPSNLSMYDLNPDEVYDKEEKNQMKAAFIYHLKKNFDKTTEILSTLMENRNSMADINRIVLEIAKDLAEDVPASDPRWEQIKMTKNALGSSFSLQIIQQLKEKKIAFNIFIDFLHSTDLWSKLGTVTEKGSIKSVCHLLSDIVEKIVAAISLKQIHNNYTLIDDAIQTLISQRGEQVHGSLTPQDLFYVKVTEIQDIFRVLSNVIDENVQSQQSSSRISSLLSDVNTILLTVLADVIKFRESKTSAFSLGTPTANDFEYLPWTASGKNGLRDILLHQISITLKHGIRSTGEPELRQRHYRQLVDLVDFVLDGKKAYLESIKYTDKYGIMLQQYESQRSDLIYPFVHDGQYELAIKLAEKYLDFQILVQICDQTGNQERLDEYIEKYKKLEFSQFAINWHLRQNKRGDLFERFKHNQADLSKFLVDHPSLAWIQCIFNGDLGRAAKILTTLAQNETELVRRKKTMLSLAKLACIAADEDMSVQLSIINVELFIIGYQEIIPDHLLSIFGYDLTNPRVLKPEEIINLLISEENDSATEEHYRRAMELLNHVEDSIDVRHKIWCSAILRDNWTTYNINDPLSDLQNFLLFKLIDLCFVLGSNIEDFLPPIEDFLEAPELASLTNLKSFQFLLKLGYEYIDESYKQKLME</sequence>
<protein>
    <submittedName>
        <fullName evidence="7">Nuclear pore complex protein Nup133</fullName>
    </submittedName>
</protein>
<evidence type="ECO:0000256" key="4">
    <source>
        <dbReference type="ARBA" id="ARBA00023242"/>
    </source>
</evidence>
<evidence type="ECO:0000256" key="2">
    <source>
        <dbReference type="ARBA" id="ARBA00005569"/>
    </source>
</evidence>
<dbReference type="SUPFAM" id="SSF117289">
    <property type="entry name" value="Nucleoporin domain"/>
    <property type="match status" value="1"/>
</dbReference>
<comment type="caution">
    <text evidence="7">The sequence shown here is derived from an EMBL/GenBank/DDBJ whole genome shotgun (WGS) entry which is preliminary data.</text>
</comment>
<dbReference type="Gene3D" id="1.20.58.1380">
    <property type="match status" value="1"/>
</dbReference>
<dbReference type="InterPro" id="IPR037624">
    <property type="entry name" value="Nup133-like"/>
</dbReference>
<dbReference type="PANTHER" id="PTHR13405">
    <property type="entry name" value="NUCLEAR PORE COMPLEX PROTEIN NUP133"/>
    <property type="match status" value="1"/>
</dbReference>
<organism evidence="7 8">
    <name type="scientific">Pseudolycoriella hygida</name>
    <dbReference type="NCBI Taxonomy" id="35572"/>
    <lineage>
        <taxon>Eukaryota</taxon>
        <taxon>Metazoa</taxon>
        <taxon>Ecdysozoa</taxon>
        <taxon>Arthropoda</taxon>
        <taxon>Hexapoda</taxon>
        <taxon>Insecta</taxon>
        <taxon>Pterygota</taxon>
        <taxon>Neoptera</taxon>
        <taxon>Endopterygota</taxon>
        <taxon>Diptera</taxon>
        <taxon>Nematocera</taxon>
        <taxon>Sciaroidea</taxon>
        <taxon>Sciaridae</taxon>
        <taxon>Pseudolycoriella</taxon>
    </lineage>
</organism>
<comment type="subcellular location">
    <subcellularLocation>
        <location evidence="1">Nucleus</location>
    </subcellularLocation>
</comment>
<dbReference type="Pfam" id="PF08801">
    <property type="entry name" value="Nucleoporin_N"/>
    <property type="match status" value="1"/>
</dbReference>
<evidence type="ECO:0000259" key="6">
    <source>
        <dbReference type="Pfam" id="PF08801"/>
    </source>
</evidence>
<accession>A0A9Q0RZZ9</accession>
<dbReference type="GO" id="GO:0000972">
    <property type="term" value="P:transcription-dependent tethering of RNA polymerase II gene DNA at nuclear periphery"/>
    <property type="evidence" value="ECO:0007669"/>
    <property type="project" value="TreeGrafter"/>
</dbReference>
<feature type="region of interest" description="Disordered" evidence="5">
    <location>
        <begin position="30"/>
        <end position="50"/>
    </location>
</feature>
<evidence type="ECO:0000256" key="3">
    <source>
        <dbReference type="ARBA" id="ARBA00022448"/>
    </source>
</evidence>
<dbReference type="AlphaFoldDB" id="A0A9Q0RZZ9"/>
<keyword evidence="3" id="KW-0813">Transport</keyword>